<sequence length="142" mass="15318">MSKKHPPQQPAGAPEKLRYYAALDDWHAMIGAFSSARSLLAEARTWLGDGENAGKANRDAWPAGLADLIFRIDHRLSSGFARLSPCSQGHTDIGAAGGIARCYVCGEQEIGANTEEACANWERAHVSRIREAIACLEESSHA</sequence>
<dbReference type="RefSeq" id="WP_138217135.1">
    <property type="nucleotide sequence ID" value="NZ_VASG01000014.1"/>
</dbReference>
<organism evidence="1 2">
    <name type="scientific">Pseudomonas nitroreducens</name>
    <dbReference type="NCBI Taxonomy" id="46680"/>
    <lineage>
        <taxon>Bacteria</taxon>
        <taxon>Pseudomonadati</taxon>
        <taxon>Pseudomonadota</taxon>
        <taxon>Gammaproteobacteria</taxon>
        <taxon>Pseudomonadales</taxon>
        <taxon>Pseudomonadaceae</taxon>
        <taxon>Pseudomonas</taxon>
    </lineage>
</organism>
<proteinExistence type="predicted"/>
<gene>
    <name evidence="1" type="ORF">FEA48_30535</name>
</gene>
<evidence type="ECO:0000313" key="2">
    <source>
        <dbReference type="Proteomes" id="UP000307510"/>
    </source>
</evidence>
<dbReference type="EMBL" id="VASG01000014">
    <property type="protein sequence ID" value="TLP68196.1"/>
    <property type="molecule type" value="Genomic_DNA"/>
</dbReference>
<reference evidence="1 2" key="1">
    <citation type="submission" date="2019-05" db="EMBL/GenBank/DDBJ databases">
        <authorList>
            <person name="Moore K."/>
            <person name="O'Neill P."/>
            <person name="Farbos A."/>
            <person name="Studholme D.J."/>
        </authorList>
    </citation>
    <scope>NUCLEOTIDE SEQUENCE [LARGE SCALE GENOMIC DNA]</scope>
    <source>
        <strain evidence="1 2">DSM 9128</strain>
    </source>
</reference>
<comment type="caution">
    <text evidence="1">The sequence shown here is derived from an EMBL/GenBank/DDBJ whole genome shotgun (WGS) entry which is preliminary data.</text>
</comment>
<reference evidence="2" key="2">
    <citation type="submission" date="2019-06" db="EMBL/GenBank/DDBJ databases">
        <title>AzeR, a transcriptional regulator that responds to azelaic acid in Pseudomonas nitroreducens.</title>
        <authorList>
            <person name="Bez C."/>
            <person name="Javvadi S.G."/>
            <person name="Bertani I."/>
            <person name="Devescovi G."/>
            <person name="Studholme D.J."/>
            <person name="Geller A."/>
            <person name="Levy A."/>
            <person name="Venturi V."/>
        </authorList>
    </citation>
    <scope>NUCLEOTIDE SEQUENCE [LARGE SCALE GENOMIC DNA]</scope>
    <source>
        <strain evidence="2">DSM 9128</strain>
    </source>
</reference>
<evidence type="ECO:0000313" key="1">
    <source>
        <dbReference type="EMBL" id="TLP68196.1"/>
    </source>
</evidence>
<dbReference type="AlphaFoldDB" id="A0A5R8ZQ55"/>
<accession>A0A5R8ZQ55</accession>
<name>A0A5R8ZQ55_PSENT</name>
<dbReference type="Proteomes" id="UP000307510">
    <property type="component" value="Unassembled WGS sequence"/>
</dbReference>
<protein>
    <submittedName>
        <fullName evidence="1">Uncharacterized protein</fullName>
    </submittedName>
</protein>